<feature type="domain" description="FHA" evidence="9">
    <location>
        <begin position="311"/>
        <end position="364"/>
    </location>
</feature>
<dbReference type="Proteomes" id="UP001597042">
    <property type="component" value="Unassembled WGS sequence"/>
</dbReference>
<accession>A0ABW2ZQ85</accession>
<dbReference type="InterPro" id="IPR051791">
    <property type="entry name" value="Pra-immunoreactive"/>
</dbReference>
<proteinExistence type="predicted"/>
<feature type="transmembrane region" description="Helical" evidence="8">
    <location>
        <begin position="84"/>
        <end position="108"/>
    </location>
</feature>
<keyword evidence="6 8" id="KW-0472">Membrane</keyword>
<dbReference type="EMBL" id="JBHTIM010000001">
    <property type="protein sequence ID" value="MFD0780798.1"/>
    <property type="molecule type" value="Genomic_DNA"/>
</dbReference>
<feature type="transmembrane region" description="Helical" evidence="8">
    <location>
        <begin position="40"/>
        <end position="64"/>
    </location>
</feature>
<comment type="caution">
    <text evidence="10">The sequence shown here is derived from an EMBL/GenBank/DDBJ whole genome shotgun (WGS) entry which is preliminary data.</text>
</comment>
<dbReference type="RefSeq" id="WP_378750930.1">
    <property type="nucleotide sequence ID" value="NZ_JBHSSV010000004.1"/>
</dbReference>
<sequence length="399" mass="42011">MIWEIDDDEPRIEGLDADGRPDPAYAAALGLLRAPFGRRALALTVDVALWLCVVQLLWLGPLPLLIRFATGSISLYGLVNHPTFVLAVVMAAVSMFLGLVLLVVQLVLHGRKGMTIGKAATGIRTVGVARLERPGVGAVLVRLLLVGVSGIVPLLGPALILSSPTFDPDGRGRGLHDKAARVWLVDVRKGLNPYDQKRMRIARKMAKVTPTAEKHSLPSLATPTDPAAQPQYRPGSRVSAGVLGVSRAHDVVEPSRSAQSAAQAKPPAAPAQPPADQSQPPRAVPAAPPATAAAFCLRFDSGEIFTITGPTLFGRNPDAAGSREVRVIALADDSRSLSKTHLMARPVDGGLEIVDRHSTNGSGIIRDGAEHPLIGDAPVVVGEGDQVRLGERTASVVRA</sequence>
<feature type="transmembrane region" description="Helical" evidence="8">
    <location>
        <begin position="139"/>
        <end position="161"/>
    </location>
</feature>
<keyword evidence="4 8" id="KW-0812">Transmembrane</keyword>
<keyword evidence="3" id="KW-0597">Phosphoprotein</keyword>
<feature type="compositionally biased region" description="Low complexity" evidence="7">
    <location>
        <begin position="254"/>
        <end position="266"/>
    </location>
</feature>
<gene>
    <name evidence="10" type="ORF">ACFQZV_05725</name>
</gene>
<evidence type="ECO:0000256" key="4">
    <source>
        <dbReference type="ARBA" id="ARBA00022692"/>
    </source>
</evidence>
<feature type="region of interest" description="Disordered" evidence="7">
    <location>
        <begin position="207"/>
        <end position="237"/>
    </location>
</feature>
<evidence type="ECO:0000256" key="7">
    <source>
        <dbReference type="SAM" id="MobiDB-lite"/>
    </source>
</evidence>
<reference evidence="11" key="1">
    <citation type="journal article" date="2019" name="Int. J. Syst. Evol. Microbiol.">
        <title>The Global Catalogue of Microorganisms (GCM) 10K type strain sequencing project: providing services to taxonomists for standard genome sequencing and annotation.</title>
        <authorList>
            <consortium name="The Broad Institute Genomics Platform"/>
            <consortium name="The Broad Institute Genome Sequencing Center for Infectious Disease"/>
            <person name="Wu L."/>
            <person name="Ma J."/>
        </authorList>
    </citation>
    <scope>NUCLEOTIDE SEQUENCE [LARGE SCALE GENOMIC DNA]</scope>
    <source>
        <strain evidence="11">CCUG 50754</strain>
    </source>
</reference>
<protein>
    <submittedName>
        <fullName evidence="10">RDD family protein</fullName>
    </submittedName>
</protein>
<evidence type="ECO:0000256" key="3">
    <source>
        <dbReference type="ARBA" id="ARBA00022553"/>
    </source>
</evidence>
<dbReference type="Pfam" id="PF06271">
    <property type="entry name" value="RDD"/>
    <property type="match status" value="1"/>
</dbReference>
<organism evidence="10 11">
    <name type="scientific">Microbacterium koreense</name>
    <dbReference type="NCBI Taxonomy" id="323761"/>
    <lineage>
        <taxon>Bacteria</taxon>
        <taxon>Bacillati</taxon>
        <taxon>Actinomycetota</taxon>
        <taxon>Actinomycetes</taxon>
        <taxon>Micrococcales</taxon>
        <taxon>Microbacteriaceae</taxon>
        <taxon>Microbacterium</taxon>
    </lineage>
</organism>
<dbReference type="PANTHER" id="PTHR36115">
    <property type="entry name" value="PROLINE-RICH ANTIGEN HOMOLOG-RELATED"/>
    <property type="match status" value="1"/>
</dbReference>
<feature type="region of interest" description="Disordered" evidence="7">
    <location>
        <begin position="251"/>
        <end position="287"/>
    </location>
</feature>
<dbReference type="Gene3D" id="2.60.200.20">
    <property type="match status" value="1"/>
</dbReference>
<evidence type="ECO:0000313" key="11">
    <source>
        <dbReference type="Proteomes" id="UP001597042"/>
    </source>
</evidence>
<evidence type="ECO:0000256" key="1">
    <source>
        <dbReference type="ARBA" id="ARBA00004651"/>
    </source>
</evidence>
<evidence type="ECO:0000256" key="2">
    <source>
        <dbReference type="ARBA" id="ARBA00022475"/>
    </source>
</evidence>
<dbReference type="InterPro" id="IPR010432">
    <property type="entry name" value="RDD"/>
</dbReference>
<dbReference type="PANTHER" id="PTHR36115:SF6">
    <property type="entry name" value="PROLINE-RICH ANTIGEN HOMOLOG"/>
    <property type="match status" value="1"/>
</dbReference>
<evidence type="ECO:0000313" key="10">
    <source>
        <dbReference type="EMBL" id="MFD0780798.1"/>
    </source>
</evidence>
<keyword evidence="5 8" id="KW-1133">Transmembrane helix</keyword>
<evidence type="ECO:0000259" key="9">
    <source>
        <dbReference type="PROSITE" id="PS50006"/>
    </source>
</evidence>
<dbReference type="PROSITE" id="PS50006">
    <property type="entry name" value="FHA_DOMAIN"/>
    <property type="match status" value="1"/>
</dbReference>
<keyword evidence="2" id="KW-1003">Cell membrane</keyword>
<dbReference type="InterPro" id="IPR000253">
    <property type="entry name" value="FHA_dom"/>
</dbReference>
<dbReference type="InterPro" id="IPR008984">
    <property type="entry name" value="SMAD_FHA_dom_sf"/>
</dbReference>
<dbReference type="SUPFAM" id="SSF49879">
    <property type="entry name" value="SMAD/FHA domain"/>
    <property type="match status" value="1"/>
</dbReference>
<dbReference type="CDD" id="cd00060">
    <property type="entry name" value="FHA"/>
    <property type="match status" value="1"/>
</dbReference>
<comment type="subcellular location">
    <subcellularLocation>
        <location evidence="1">Cell membrane</location>
        <topology evidence="1">Multi-pass membrane protein</topology>
    </subcellularLocation>
</comment>
<name>A0ABW2ZQ85_9MICO</name>
<evidence type="ECO:0000256" key="8">
    <source>
        <dbReference type="SAM" id="Phobius"/>
    </source>
</evidence>
<keyword evidence="11" id="KW-1185">Reference proteome</keyword>
<evidence type="ECO:0000256" key="5">
    <source>
        <dbReference type="ARBA" id="ARBA00022989"/>
    </source>
</evidence>
<evidence type="ECO:0000256" key="6">
    <source>
        <dbReference type="ARBA" id="ARBA00023136"/>
    </source>
</evidence>